<evidence type="ECO:0000313" key="5">
    <source>
        <dbReference type="EMBL" id="KAF2257474.1"/>
    </source>
</evidence>
<dbReference type="FunFam" id="1.10.1200.10:FF:000005">
    <property type="entry name" value="Nonribosomal peptide synthetase 1"/>
    <property type="match status" value="1"/>
</dbReference>
<protein>
    <submittedName>
        <fullName evidence="5">Amino acid adenylation</fullName>
    </submittedName>
</protein>
<keyword evidence="1" id="KW-0596">Phosphopantetheine</keyword>
<dbReference type="Gene3D" id="2.30.38.10">
    <property type="entry name" value="Luciferase, Domain 3"/>
    <property type="match status" value="1"/>
</dbReference>
<dbReference type="GO" id="GO:0005737">
    <property type="term" value="C:cytoplasm"/>
    <property type="evidence" value="ECO:0007669"/>
    <property type="project" value="TreeGrafter"/>
</dbReference>
<evidence type="ECO:0000256" key="2">
    <source>
        <dbReference type="ARBA" id="ARBA00022553"/>
    </source>
</evidence>
<accession>A0A9P4N0B0</accession>
<dbReference type="Gene3D" id="3.30.559.10">
    <property type="entry name" value="Chloramphenicol acetyltransferase-like domain"/>
    <property type="match status" value="1"/>
</dbReference>
<dbReference type="PANTHER" id="PTHR45527:SF15">
    <property type="entry name" value="NONRIBOSOMAL PEPTIDE SYNTHETASE EASA-RELATED"/>
    <property type="match status" value="1"/>
</dbReference>
<dbReference type="Pfam" id="PF00668">
    <property type="entry name" value="Condensation"/>
    <property type="match status" value="1"/>
</dbReference>
<gene>
    <name evidence="5" type="ORF">CC78DRAFT_484157</name>
</gene>
<dbReference type="InterPro" id="IPR009081">
    <property type="entry name" value="PP-bd_ACP"/>
</dbReference>
<dbReference type="SUPFAM" id="SSF52777">
    <property type="entry name" value="CoA-dependent acyltransferases"/>
    <property type="match status" value="1"/>
</dbReference>
<dbReference type="PROSITE" id="PS00455">
    <property type="entry name" value="AMP_BINDING"/>
    <property type="match status" value="1"/>
</dbReference>
<dbReference type="InterPro" id="IPR001242">
    <property type="entry name" value="Condensation_dom"/>
</dbReference>
<dbReference type="EMBL" id="ML987074">
    <property type="protein sequence ID" value="KAF2257474.1"/>
    <property type="molecule type" value="Genomic_DNA"/>
</dbReference>
<dbReference type="InterPro" id="IPR010071">
    <property type="entry name" value="AA_adenyl_dom"/>
</dbReference>
<dbReference type="PANTHER" id="PTHR45527">
    <property type="entry name" value="NONRIBOSOMAL PEPTIDE SYNTHETASE"/>
    <property type="match status" value="1"/>
</dbReference>
<name>A0A9P4N0B0_9PLEO</name>
<dbReference type="Gene3D" id="1.10.1200.10">
    <property type="entry name" value="ACP-like"/>
    <property type="match status" value="1"/>
</dbReference>
<keyword evidence="6" id="KW-1185">Reference proteome</keyword>
<evidence type="ECO:0000256" key="1">
    <source>
        <dbReference type="ARBA" id="ARBA00022450"/>
    </source>
</evidence>
<dbReference type="OrthoDB" id="416786at2759"/>
<dbReference type="GO" id="GO:0016874">
    <property type="term" value="F:ligase activity"/>
    <property type="evidence" value="ECO:0007669"/>
    <property type="project" value="UniProtKB-KW"/>
</dbReference>
<feature type="domain" description="Carrier" evidence="4">
    <location>
        <begin position="617"/>
        <end position="693"/>
    </location>
</feature>
<feature type="non-terminal residue" evidence="5">
    <location>
        <position position="895"/>
    </location>
</feature>
<dbReference type="Gene3D" id="3.30.300.30">
    <property type="match status" value="1"/>
</dbReference>
<dbReference type="GO" id="GO:0031177">
    <property type="term" value="F:phosphopantetheine binding"/>
    <property type="evidence" value="ECO:0007669"/>
    <property type="project" value="TreeGrafter"/>
</dbReference>
<dbReference type="InterPro" id="IPR020845">
    <property type="entry name" value="AMP-binding_CS"/>
</dbReference>
<dbReference type="FunFam" id="3.40.50.12780:FF:000014">
    <property type="entry name" value="Nonribosomal peptide synthetase 1"/>
    <property type="match status" value="1"/>
</dbReference>
<dbReference type="CDD" id="cd05918">
    <property type="entry name" value="A_NRPS_SidN3_like"/>
    <property type="match status" value="1"/>
</dbReference>
<dbReference type="FunFam" id="3.30.300.30:FF:000015">
    <property type="entry name" value="Nonribosomal peptide synthase SidD"/>
    <property type="match status" value="1"/>
</dbReference>
<evidence type="ECO:0000256" key="3">
    <source>
        <dbReference type="ARBA" id="ARBA00022598"/>
    </source>
</evidence>
<keyword evidence="2" id="KW-0597">Phosphoprotein</keyword>
<evidence type="ECO:0000259" key="4">
    <source>
        <dbReference type="PROSITE" id="PS50075"/>
    </source>
</evidence>
<dbReference type="Proteomes" id="UP000800093">
    <property type="component" value="Unassembled WGS sequence"/>
</dbReference>
<dbReference type="Gene3D" id="3.40.50.980">
    <property type="match status" value="2"/>
</dbReference>
<dbReference type="NCBIfam" id="TIGR01733">
    <property type="entry name" value="AA-adenyl-dom"/>
    <property type="match status" value="1"/>
</dbReference>
<dbReference type="InterPro" id="IPR045851">
    <property type="entry name" value="AMP-bd_C_sf"/>
</dbReference>
<dbReference type="SUPFAM" id="SSF47336">
    <property type="entry name" value="ACP-like"/>
    <property type="match status" value="1"/>
</dbReference>
<dbReference type="GO" id="GO:0044550">
    <property type="term" value="P:secondary metabolite biosynthetic process"/>
    <property type="evidence" value="ECO:0007669"/>
    <property type="project" value="TreeGrafter"/>
</dbReference>
<dbReference type="InterPro" id="IPR000873">
    <property type="entry name" value="AMP-dep_synth/lig_dom"/>
</dbReference>
<dbReference type="AlphaFoldDB" id="A0A9P4N0B0"/>
<evidence type="ECO:0000313" key="6">
    <source>
        <dbReference type="Proteomes" id="UP000800093"/>
    </source>
</evidence>
<dbReference type="Pfam" id="PF00550">
    <property type="entry name" value="PP-binding"/>
    <property type="match status" value="1"/>
</dbReference>
<dbReference type="SUPFAM" id="SSF56801">
    <property type="entry name" value="Acetyl-CoA synthetase-like"/>
    <property type="match status" value="1"/>
</dbReference>
<organism evidence="5 6">
    <name type="scientific">Lojkania enalia</name>
    <dbReference type="NCBI Taxonomy" id="147567"/>
    <lineage>
        <taxon>Eukaryota</taxon>
        <taxon>Fungi</taxon>
        <taxon>Dikarya</taxon>
        <taxon>Ascomycota</taxon>
        <taxon>Pezizomycotina</taxon>
        <taxon>Dothideomycetes</taxon>
        <taxon>Pleosporomycetidae</taxon>
        <taxon>Pleosporales</taxon>
        <taxon>Pleosporales incertae sedis</taxon>
        <taxon>Lojkania</taxon>
    </lineage>
</organism>
<comment type="caution">
    <text evidence="5">The sequence shown here is derived from an EMBL/GenBank/DDBJ whole genome shotgun (WGS) entry which is preliminary data.</text>
</comment>
<keyword evidence="3" id="KW-0436">Ligase</keyword>
<reference evidence="6" key="1">
    <citation type="journal article" date="2020" name="Stud. Mycol.">
        <title>101 Dothideomycetes genomes: A test case for predicting lifestyles and emergence of pathogens.</title>
        <authorList>
            <person name="Haridas S."/>
            <person name="Albert R."/>
            <person name="Binder M."/>
            <person name="Bloem J."/>
            <person name="LaButti K."/>
            <person name="Salamov A."/>
            <person name="Andreopoulos B."/>
            <person name="Baker S."/>
            <person name="Barry K."/>
            <person name="Bills G."/>
            <person name="Bluhm B."/>
            <person name="Cannon C."/>
            <person name="Castanera R."/>
            <person name="Culley D."/>
            <person name="Daum C."/>
            <person name="Ezra D."/>
            <person name="Gonzalez J."/>
            <person name="Henrissat B."/>
            <person name="Kuo A."/>
            <person name="Liang C."/>
            <person name="Lipzen A."/>
            <person name="Lutzoni F."/>
            <person name="Magnuson J."/>
            <person name="Mondo S."/>
            <person name="Nolan M."/>
            <person name="Ohm R."/>
            <person name="Pangilinan J."/>
            <person name="Park H.-J."/>
            <person name="Ramirez L."/>
            <person name="Alfaro M."/>
            <person name="Sun H."/>
            <person name="Tritt A."/>
            <person name="Yoshinaga Y."/>
            <person name="Zwiers L.-H."/>
            <person name="Turgeon B."/>
            <person name="Goodwin S."/>
            <person name="Spatafora J."/>
            <person name="Crous P."/>
            <person name="Grigoriev I."/>
        </authorList>
    </citation>
    <scope>NUCLEOTIDE SEQUENCE [LARGE SCALE GENOMIC DNA]</scope>
    <source>
        <strain evidence="6">CBS 304.66</strain>
    </source>
</reference>
<sequence>MVGIELRYDREVLPVDNAQRLVAQFGHIAQQLAQNADADQRLGRLRLLSAEDGAQLCKWNSTIPPRIERCIHDLVHDQMTAQPTATAISAWDGEMTYSELDDDSRLLAYRLVEQGVGPEVMVGICMDKSKWAVVAMLAILRAGGAVVPLGVQHPVARIEGIVQDTAAPLVLVDRSHEQRLTALADHTQLLAVDSFFETAQASLVSMPESDEPCTSVQPKHVAWVIFTSGSTGKPKGVVLEHGTLVTSVATHARFLSMGRKTRCFQFANYTFDVSISDILASLFSGGCICIPSEHARMNDLASSMQTLGANYVNLTSTVVNLLVPAEHPGLSTLVVGGEPLDPRIIEMWCGTARVINSYGPSECSIFIACSHDLRRKEEAAIVGKPIASGFWVVDPADHGRLVPLGAPGELLIEGPLLSRGYLNDPVKTAASFVMDPAFVRELGLPPGRRMYRSGDIVQQNTDGSLAHLGRRDTQVKIRGQRVEIGEIEYHMAKQTGVQDAVALYMRQGPLAGRLIAAIVLGQTLTAGAVDRHQHATVQRIAKEQEESARLGLREVQHGLSQQVMHYMVPSVWIPLAAVPVNPSGKTDRLAITRWVQSLSPDDISALTSVETQVTDELPGTTVERQLRQIWSDVLGVPLCNVTYSANFFSLGGDSITAMQVVSASRARGILLTVRKVLESQTIPKLAAQAQRKLAELAWALDAVVTKHAMLRARFRHSQAYGWQQWIEKELAGSYRLNTHTATDAHSMQRTVAQSQASLDLEHGPVFTVDLIERQDRQILHLAAHHLVIDLVSWRILIRDLEELLVHHKLPNPSSLSFPVWLERQRHSLRTSLVDTLDTLPVAVPTANWEYWGLTRQDVWASLSSIQTKCDSTTTSLLFGSANSALKTEPVEILLA</sequence>
<dbReference type="InterPro" id="IPR023213">
    <property type="entry name" value="CAT-like_dom_sf"/>
</dbReference>
<dbReference type="InterPro" id="IPR036736">
    <property type="entry name" value="ACP-like_sf"/>
</dbReference>
<dbReference type="Pfam" id="PF00501">
    <property type="entry name" value="AMP-binding"/>
    <property type="match status" value="1"/>
</dbReference>
<dbReference type="GO" id="GO:0043041">
    <property type="term" value="P:amino acid activation for nonribosomal peptide biosynthetic process"/>
    <property type="evidence" value="ECO:0007669"/>
    <property type="project" value="TreeGrafter"/>
</dbReference>
<dbReference type="PROSITE" id="PS50075">
    <property type="entry name" value="CARRIER"/>
    <property type="match status" value="1"/>
</dbReference>
<dbReference type="FunFam" id="3.40.50.980:FF:000001">
    <property type="entry name" value="Non-ribosomal peptide synthetase"/>
    <property type="match status" value="1"/>
</dbReference>
<proteinExistence type="predicted"/>